<dbReference type="AlphaFoldDB" id="A0A7M3MAR2"/>
<comment type="caution">
    <text evidence="1">The sequence shown here is derived from an EMBL/GenBank/DDBJ whole genome shotgun (WGS) entry which is preliminary data.</text>
</comment>
<reference evidence="1 2" key="1">
    <citation type="submission" date="2018-06" db="EMBL/GenBank/DDBJ databases">
        <title>Complete genome of Desulfovibrio indonesiensis P37SLT.</title>
        <authorList>
            <person name="Crispim J.S."/>
            <person name="Vidigal P.M.P."/>
            <person name="Silva L.C.F."/>
            <person name="Laguardia C.N."/>
            <person name="Araujo L.C."/>
            <person name="Dias R.S."/>
            <person name="Sousa M.P."/>
            <person name="Paula S.O."/>
            <person name="Silva C."/>
        </authorList>
    </citation>
    <scope>NUCLEOTIDE SEQUENCE [LARGE SCALE GENOMIC DNA]</scope>
    <source>
        <strain evidence="1 2">P37SLT</strain>
    </source>
</reference>
<keyword evidence="2" id="KW-1185">Reference proteome</keyword>
<accession>A0A7M3MAR2</accession>
<organism evidence="1 2">
    <name type="scientific">Oceanidesulfovibrio indonesiensis</name>
    <dbReference type="NCBI Taxonomy" id="54767"/>
    <lineage>
        <taxon>Bacteria</taxon>
        <taxon>Pseudomonadati</taxon>
        <taxon>Thermodesulfobacteriota</taxon>
        <taxon>Desulfovibrionia</taxon>
        <taxon>Desulfovibrionales</taxon>
        <taxon>Desulfovibrionaceae</taxon>
        <taxon>Oceanidesulfovibrio</taxon>
    </lineage>
</organism>
<proteinExistence type="predicted"/>
<dbReference type="RefSeq" id="WP_144304376.1">
    <property type="nucleotide sequence ID" value="NZ_QMIE01000020.1"/>
</dbReference>
<dbReference type="EMBL" id="QMIE01000020">
    <property type="protein sequence ID" value="TVM14872.1"/>
    <property type="molecule type" value="Genomic_DNA"/>
</dbReference>
<sequence>MPYSRVVLAIILAVGFIVAGGRWAVAALPGEHLLQERQLCEAQDLLHETVTTLEALGKEFSERPEKLDDPAWVQSALTHMALADEMARDALYASLEHSWEPEVFNTYVRFFINPHPEGEADLGYLQRLDREHYALLKRILTESEALGARGWPTLSAFDTLASYQAFVLARRGYPTDRDWQESTLIPRLKRLAETGEIPAAAVAWLTANSPEDLAAAVEGLGAAGAPWSKLVEQAEHASQLLSALRKTADADILPPLTHERCGPEAIMVEAPPDAANATRAENATRQ</sequence>
<evidence type="ECO:0000313" key="1">
    <source>
        <dbReference type="EMBL" id="TVM14872.1"/>
    </source>
</evidence>
<gene>
    <name evidence="1" type="ORF">DPQ33_16745</name>
</gene>
<evidence type="ECO:0000313" key="2">
    <source>
        <dbReference type="Proteomes" id="UP000448292"/>
    </source>
</evidence>
<name>A0A7M3MAR2_9BACT</name>
<protein>
    <submittedName>
        <fullName evidence="1">Uncharacterized protein</fullName>
    </submittedName>
</protein>
<dbReference type="OrthoDB" id="9826103at2"/>
<dbReference type="Proteomes" id="UP000448292">
    <property type="component" value="Unassembled WGS sequence"/>
</dbReference>